<dbReference type="Pfam" id="PF00557">
    <property type="entry name" value="Peptidase_M24"/>
    <property type="match status" value="1"/>
</dbReference>
<gene>
    <name evidence="3" type="ORF">SAMN05421835_105298</name>
</gene>
<dbReference type="EMBL" id="FORP01000005">
    <property type="protein sequence ID" value="SFJ45188.1"/>
    <property type="molecule type" value="Genomic_DNA"/>
</dbReference>
<reference evidence="3 4" key="1">
    <citation type="submission" date="2016-10" db="EMBL/GenBank/DDBJ databases">
        <authorList>
            <person name="de Groot N.N."/>
        </authorList>
    </citation>
    <scope>NUCLEOTIDE SEQUENCE [LARGE SCALE GENOMIC DNA]</scope>
    <source>
        <strain evidence="3 4">DSM 44468</strain>
    </source>
</reference>
<dbReference type="Gene3D" id="3.40.350.10">
    <property type="entry name" value="Creatinase/prolidase N-terminal domain"/>
    <property type="match status" value="1"/>
</dbReference>
<evidence type="ECO:0000259" key="2">
    <source>
        <dbReference type="Pfam" id="PF01321"/>
    </source>
</evidence>
<dbReference type="SUPFAM" id="SSF55920">
    <property type="entry name" value="Creatinase/aminopeptidase"/>
    <property type="match status" value="1"/>
</dbReference>
<sequence>MTTYADVPRIRRLVCASGFDAIVSTWPENTAYLSGFYHPDLWLTWERLHIVVWPADGEPVYVVPAARADNWTGAGSDTWAPEGTVPHITDIRGYTGEGDDMVDVTAGVLRELGARYVGIEARATPFKISEGLRSRVTGLRLADAWPLLNELRKVKTPAELDVLTRVNQLTARHLEAGLRGIRPGDTELAVATGITAALLADGAQELSHSILGGGCRGGQWHPWPGPATFAEGMLVRADWGVRIDGYTSDIARTAVVGKATREQRTRFDRISAVHAEIVEAARPGVVARELVDTARKGYERLGEEFRWSIVGHGIGLVLHEEPQLTVEYEDPLSEGMTLEIELGWVDPVQGLHIEDFVHIGPDSTVNLTNPGGRHELIEVTA</sequence>
<dbReference type="InterPro" id="IPR000587">
    <property type="entry name" value="Creatinase_N"/>
</dbReference>
<evidence type="ECO:0000259" key="1">
    <source>
        <dbReference type="Pfam" id="PF00557"/>
    </source>
</evidence>
<dbReference type="PANTHER" id="PTHR46112:SF2">
    <property type="entry name" value="XAA-PRO AMINOPEPTIDASE P-RELATED"/>
    <property type="match status" value="1"/>
</dbReference>
<dbReference type="AlphaFoldDB" id="A0A1I3RFZ6"/>
<protein>
    <submittedName>
        <fullName evidence="3">Xaa-Pro dipeptidase</fullName>
    </submittedName>
</protein>
<dbReference type="Pfam" id="PF01321">
    <property type="entry name" value="Creatinase_N"/>
    <property type="match status" value="1"/>
</dbReference>
<dbReference type="RefSeq" id="WP_091506093.1">
    <property type="nucleotide sequence ID" value="NZ_FORP01000005.1"/>
</dbReference>
<organism evidence="3 4">
    <name type="scientific">Amycolatopsis sacchari</name>
    <dbReference type="NCBI Taxonomy" id="115433"/>
    <lineage>
        <taxon>Bacteria</taxon>
        <taxon>Bacillati</taxon>
        <taxon>Actinomycetota</taxon>
        <taxon>Actinomycetes</taxon>
        <taxon>Pseudonocardiales</taxon>
        <taxon>Pseudonocardiaceae</taxon>
        <taxon>Amycolatopsis</taxon>
    </lineage>
</organism>
<dbReference type="InterPro" id="IPR036005">
    <property type="entry name" value="Creatinase/aminopeptidase-like"/>
</dbReference>
<name>A0A1I3RFZ6_9PSEU</name>
<dbReference type="Gene3D" id="3.90.230.10">
    <property type="entry name" value="Creatinase/methionine aminopeptidase superfamily"/>
    <property type="match status" value="1"/>
</dbReference>
<dbReference type="Proteomes" id="UP000199025">
    <property type="component" value="Unassembled WGS sequence"/>
</dbReference>
<dbReference type="InterPro" id="IPR000994">
    <property type="entry name" value="Pept_M24"/>
</dbReference>
<feature type="domain" description="Peptidase M24" evidence="1">
    <location>
        <begin position="164"/>
        <end position="359"/>
    </location>
</feature>
<dbReference type="SUPFAM" id="SSF53092">
    <property type="entry name" value="Creatinase/prolidase N-terminal domain"/>
    <property type="match status" value="1"/>
</dbReference>
<evidence type="ECO:0000313" key="3">
    <source>
        <dbReference type="EMBL" id="SFJ45188.1"/>
    </source>
</evidence>
<accession>A0A1I3RFZ6</accession>
<dbReference type="STRING" id="115433.SAMN05421835_105298"/>
<dbReference type="OrthoDB" id="9806388at2"/>
<dbReference type="InterPro" id="IPR029149">
    <property type="entry name" value="Creatin/AminoP/Spt16_N"/>
</dbReference>
<dbReference type="InterPro" id="IPR050659">
    <property type="entry name" value="Peptidase_M24B"/>
</dbReference>
<proteinExistence type="predicted"/>
<dbReference type="PANTHER" id="PTHR46112">
    <property type="entry name" value="AMINOPEPTIDASE"/>
    <property type="match status" value="1"/>
</dbReference>
<keyword evidence="4" id="KW-1185">Reference proteome</keyword>
<feature type="domain" description="Creatinase N-terminal" evidence="2">
    <location>
        <begin position="9"/>
        <end position="154"/>
    </location>
</feature>
<evidence type="ECO:0000313" key="4">
    <source>
        <dbReference type="Proteomes" id="UP000199025"/>
    </source>
</evidence>